<keyword evidence="3 5" id="KW-0687">Ribonucleoprotein</keyword>
<dbReference type="GO" id="GO:1990904">
    <property type="term" value="C:ribonucleoprotein complex"/>
    <property type="evidence" value="ECO:0007669"/>
    <property type="project" value="UniProtKB-KW"/>
</dbReference>
<keyword evidence="2 5" id="KW-0689">Ribosomal protein</keyword>
<accession>A0A0G1UAS5</accession>
<gene>
    <name evidence="5" type="primary">rpsH</name>
    <name evidence="7" type="ORF">UX86_C0029G0004</name>
</gene>
<proteinExistence type="inferred from homology"/>
<name>A0A0G1UAS5_9BACT</name>
<dbReference type="STRING" id="1618364.UX86_C0029G0004"/>
<dbReference type="InterPro" id="IPR000630">
    <property type="entry name" value="Ribosomal_uS8"/>
</dbReference>
<organism evidence="7 8">
    <name type="scientific">Candidatus Amesbacteria bacterium GW2011_GWC1_47_15</name>
    <dbReference type="NCBI Taxonomy" id="1618364"/>
    <lineage>
        <taxon>Bacteria</taxon>
        <taxon>Candidatus Amesiibacteriota</taxon>
    </lineage>
</organism>
<sequence length="126" mass="14065">MVNDHLSDFVTRIRNGYQARLPEIQYPPVKTVWEMAQVLSKEGYVGEVKKTEEGLSIKLKYTAKKPAIMGIKRVSKPGVRRYSGIKDIPKVWGGLGINILSTPKGVLSERQAKKLNSGGEILAQVW</sequence>
<dbReference type="Proteomes" id="UP000034502">
    <property type="component" value="Unassembled WGS sequence"/>
</dbReference>
<evidence type="ECO:0000313" key="8">
    <source>
        <dbReference type="Proteomes" id="UP000034502"/>
    </source>
</evidence>
<dbReference type="HAMAP" id="MF_01302_B">
    <property type="entry name" value="Ribosomal_uS8_B"/>
    <property type="match status" value="1"/>
</dbReference>
<dbReference type="GO" id="GO:0019843">
    <property type="term" value="F:rRNA binding"/>
    <property type="evidence" value="ECO:0007669"/>
    <property type="project" value="UniProtKB-UniRule"/>
</dbReference>
<evidence type="ECO:0000256" key="3">
    <source>
        <dbReference type="ARBA" id="ARBA00023274"/>
    </source>
</evidence>
<dbReference type="Gene3D" id="3.30.1370.30">
    <property type="match status" value="1"/>
</dbReference>
<dbReference type="FunFam" id="3.30.1490.10:FF:000001">
    <property type="entry name" value="30S ribosomal protein S8"/>
    <property type="match status" value="1"/>
</dbReference>
<dbReference type="SUPFAM" id="SSF56047">
    <property type="entry name" value="Ribosomal protein S8"/>
    <property type="match status" value="1"/>
</dbReference>
<dbReference type="NCBIfam" id="NF001109">
    <property type="entry name" value="PRK00136.1"/>
    <property type="match status" value="1"/>
</dbReference>
<dbReference type="Pfam" id="PF00410">
    <property type="entry name" value="Ribosomal_S8"/>
    <property type="match status" value="1"/>
</dbReference>
<reference evidence="7 8" key="1">
    <citation type="journal article" date="2015" name="Nature">
        <title>rRNA introns, odd ribosomes, and small enigmatic genomes across a large radiation of phyla.</title>
        <authorList>
            <person name="Brown C.T."/>
            <person name="Hug L.A."/>
            <person name="Thomas B.C."/>
            <person name="Sharon I."/>
            <person name="Castelle C.J."/>
            <person name="Singh A."/>
            <person name="Wilkins M.J."/>
            <person name="Williams K.H."/>
            <person name="Banfield J.F."/>
        </authorList>
    </citation>
    <scope>NUCLEOTIDE SEQUENCE [LARGE SCALE GENOMIC DNA]</scope>
</reference>
<dbReference type="GO" id="GO:0003735">
    <property type="term" value="F:structural constituent of ribosome"/>
    <property type="evidence" value="ECO:0007669"/>
    <property type="project" value="InterPro"/>
</dbReference>
<protein>
    <recommendedName>
        <fullName evidence="4 5">Small ribosomal subunit protein uS8</fullName>
    </recommendedName>
</protein>
<dbReference type="PANTHER" id="PTHR11758">
    <property type="entry name" value="40S RIBOSOMAL PROTEIN S15A"/>
    <property type="match status" value="1"/>
</dbReference>
<keyword evidence="5" id="KW-0694">RNA-binding</keyword>
<comment type="subunit">
    <text evidence="5">Part of the 30S ribosomal subunit. Contacts proteins S5 and S12.</text>
</comment>
<comment type="similarity">
    <text evidence="1 5 6">Belongs to the universal ribosomal protein uS8 family.</text>
</comment>
<evidence type="ECO:0000256" key="1">
    <source>
        <dbReference type="ARBA" id="ARBA00006471"/>
    </source>
</evidence>
<evidence type="ECO:0000256" key="5">
    <source>
        <dbReference type="HAMAP-Rule" id="MF_01302"/>
    </source>
</evidence>
<dbReference type="GO" id="GO:0005840">
    <property type="term" value="C:ribosome"/>
    <property type="evidence" value="ECO:0007669"/>
    <property type="project" value="UniProtKB-KW"/>
</dbReference>
<evidence type="ECO:0000256" key="4">
    <source>
        <dbReference type="ARBA" id="ARBA00035258"/>
    </source>
</evidence>
<dbReference type="GO" id="GO:0006412">
    <property type="term" value="P:translation"/>
    <property type="evidence" value="ECO:0007669"/>
    <property type="project" value="UniProtKB-UniRule"/>
</dbReference>
<dbReference type="GO" id="GO:0005737">
    <property type="term" value="C:cytoplasm"/>
    <property type="evidence" value="ECO:0007669"/>
    <property type="project" value="UniProtKB-ARBA"/>
</dbReference>
<dbReference type="InterPro" id="IPR047863">
    <property type="entry name" value="Ribosomal_uS8_CS"/>
</dbReference>
<dbReference type="Gene3D" id="3.30.1490.10">
    <property type="match status" value="1"/>
</dbReference>
<dbReference type="PROSITE" id="PS00053">
    <property type="entry name" value="RIBOSOMAL_S8"/>
    <property type="match status" value="1"/>
</dbReference>
<keyword evidence="5" id="KW-0699">rRNA-binding</keyword>
<evidence type="ECO:0000256" key="6">
    <source>
        <dbReference type="RuleBase" id="RU003660"/>
    </source>
</evidence>
<comment type="caution">
    <text evidence="7">The sequence shown here is derived from an EMBL/GenBank/DDBJ whole genome shotgun (WGS) entry which is preliminary data.</text>
</comment>
<evidence type="ECO:0000313" key="7">
    <source>
        <dbReference type="EMBL" id="KKU63233.1"/>
    </source>
</evidence>
<comment type="function">
    <text evidence="5">One of the primary rRNA binding proteins, it binds directly to 16S rRNA central domain where it helps coordinate assembly of the platform of the 30S subunit.</text>
</comment>
<dbReference type="InterPro" id="IPR035987">
    <property type="entry name" value="Ribosomal_uS8_sf"/>
</dbReference>
<dbReference type="EMBL" id="LCNU01000029">
    <property type="protein sequence ID" value="KKU63233.1"/>
    <property type="molecule type" value="Genomic_DNA"/>
</dbReference>
<dbReference type="AlphaFoldDB" id="A0A0G1UAS5"/>
<evidence type="ECO:0000256" key="2">
    <source>
        <dbReference type="ARBA" id="ARBA00022980"/>
    </source>
</evidence>